<dbReference type="RefSeq" id="WP_015928861.1">
    <property type="nucleotide sequence ID" value="NC_011894.1"/>
</dbReference>
<feature type="domain" description="YjiS-like" evidence="1">
    <location>
        <begin position="7"/>
        <end position="41"/>
    </location>
</feature>
<evidence type="ECO:0000259" key="1">
    <source>
        <dbReference type="Pfam" id="PF06568"/>
    </source>
</evidence>
<dbReference type="EMBL" id="CP001349">
    <property type="protein sequence ID" value="ACL57175.1"/>
    <property type="molecule type" value="Genomic_DNA"/>
</dbReference>
<dbReference type="STRING" id="460265.Mnod_2193"/>
<dbReference type="AlphaFoldDB" id="B8I9U7"/>
<dbReference type="Proteomes" id="UP000008207">
    <property type="component" value="Chromosome"/>
</dbReference>
<accession>B8I9U7</accession>
<dbReference type="KEGG" id="mno:Mnod_2193"/>
<evidence type="ECO:0000313" key="3">
    <source>
        <dbReference type="Proteomes" id="UP000008207"/>
    </source>
</evidence>
<dbReference type="eggNOG" id="COG5457">
    <property type="taxonomic scope" value="Bacteria"/>
</dbReference>
<protein>
    <recommendedName>
        <fullName evidence="1">YjiS-like domain-containing protein</fullName>
    </recommendedName>
</protein>
<proteinExistence type="predicted"/>
<dbReference type="HOGENOM" id="CLU_178481_3_2_5"/>
<sequence length="50" mass="5783">MFVSLILSKIRSYLRYRETVTELSRLSDRELDDLGISRYEIPGIARAHAA</sequence>
<name>B8I9U7_METNO</name>
<organism evidence="2 3">
    <name type="scientific">Methylobacterium nodulans (strain LMG 21967 / CNCM I-2342 / ORS 2060)</name>
    <dbReference type="NCBI Taxonomy" id="460265"/>
    <lineage>
        <taxon>Bacteria</taxon>
        <taxon>Pseudomonadati</taxon>
        <taxon>Pseudomonadota</taxon>
        <taxon>Alphaproteobacteria</taxon>
        <taxon>Hyphomicrobiales</taxon>
        <taxon>Methylobacteriaceae</taxon>
        <taxon>Methylobacterium</taxon>
    </lineage>
</organism>
<evidence type="ECO:0000313" key="2">
    <source>
        <dbReference type="EMBL" id="ACL57175.1"/>
    </source>
</evidence>
<dbReference type="Pfam" id="PF06568">
    <property type="entry name" value="YjiS-like"/>
    <property type="match status" value="1"/>
</dbReference>
<reference evidence="2 3" key="1">
    <citation type="submission" date="2009-01" db="EMBL/GenBank/DDBJ databases">
        <title>Complete sequence of chromosome of Methylobacterium nodulans ORS 2060.</title>
        <authorList>
            <consortium name="US DOE Joint Genome Institute"/>
            <person name="Lucas S."/>
            <person name="Copeland A."/>
            <person name="Lapidus A."/>
            <person name="Glavina del Rio T."/>
            <person name="Dalin E."/>
            <person name="Tice H."/>
            <person name="Bruce D."/>
            <person name="Goodwin L."/>
            <person name="Pitluck S."/>
            <person name="Sims D."/>
            <person name="Brettin T."/>
            <person name="Detter J.C."/>
            <person name="Han C."/>
            <person name="Larimer F."/>
            <person name="Land M."/>
            <person name="Hauser L."/>
            <person name="Kyrpides N."/>
            <person name="Ivanova N."/>
            <person name="Marx C.J."/>
            <person name="Richardson P."/>
        </authorList>
    </citation>
    <scope>NUCLEOTIDE SEQUENCE [LARGE SCALE GENOMIC DNA]</scope>
    <source>
        <strain evidence="3">LMG 21967 / CNCM I-2342 / ORS 2060</strain>
    </source>
</reference>
<keyword evidence="3" id="KW-1185">Reference proteome</keyword>
<gene>
    <name evidence="2" type="ordered locus">Mnod_2193</name>
</gene>
<dbReference type="InterPro" id="IPR009506">
    <property type="entry name" value="YjiS-like"/>
</dbReference>